<comment type="function">
    <text evidence="8">Involved in the fatty acid remodeling steps of GPI-anchor maturation where the unsaturated acyl chain at sn-2 of inositol phosphate is replaced by a saturated stearoyl chain. May catalyze the second step of the fatty acid remodeling, by reacylating a lyso-GPI intermediate at sn-2 of inositol phosphate by a saturated chain. The fatty acid remodeling steps is critical for the integration of GPI-APs into lipid rafts.</text>
</comment>
<evidence type="ECO:0000313" key="13">
    <source>
        <dbReference type="EMBL" id="NXR12931.1"/>
    </source>
</evidence>
<dbReference type="OrthoDB" id="68581at2759"/>
<dbReference type="PANTHER" id="PTHR12892">
    <property type="entry name" value="FGF RECEPTOR ACTIVATING PROTEIN 1"/>
    <property type="match status" value="1"/>
</dbReference>
<proteinExistence type="inferred from homology"/>
<evidence type="ECO:0000256" key="9">
    <source>
        <dbReference type="ARBA" id="ARBA00093632"/>
    </source>
</evidence>
<evidence type="ECO:0000256" key="4">
    <source>
        <dbReference type="ARBA" id="ARBA00022692"/>
    </source>
</evidence>
<gene>
    <name evidence="13" type="primary">Pgap2</name>
    <name evidence="13" type="ORF">SEMFRA_R01115</name>
</gene>
<dbReference type="InterPro" id="IPR019402">
    <property type="entry name" value="CWH43_N"/>
</dbReference>
<dbReference type="GO" id="GO:0005789">
    <property type="term" value="C:endoplasmic reticulum membrane"/>
    <property type="evidence" value="ECO:0007669"/>
    <property type="project" value="TreeGrafter"/>
</dbReference>
<keyword evidence="3" id="KW-0337">GPI-anchor biosynthesis</keyword>
<dbReference type="Proteomes" id="UP000536381">
    <property type="component" value="Unassembled WGS sequence"/>
</dbReference>
<keyword evidence="6" id="KW-0333">Golgi apparatus</keyword>
<keyword evidence="4 11" id="KW-0812">Transmembrane</keyword>
<dbReference type="InterPro" id="IPR039545">
    <property type="entry name" value="PGAP2"/>
</dbReference>
<name>A0A7L2ISS0_9PICI</name>
<evidence type="ECO:0000313" key="14">
    <source>
        <dbReference type="Proteomes" id="UP000536381"/>
    </source>
</evidence>
<evidence type="ECO:0000256" key="3">
    <source>
        <dbReference type="ARBA" id="ARBA00022502"/>
    </source>
</evidence>
<organism evidence="13 14">
    <name type="scientific">Semnornis frantzii</name>
    <dbReference type="NCBI Taxonomy" id="91796"/>
    <lineage>
        <taxon>Eukaryota</taxon>
        <taxon>Metazoa</taxon>
        <taxon>Chordata</taxon>
        <taxon>Craniata</taxon>
        <taxon>Vertebrata</taxon>
        <taxon>Euteleostomi</taxon>
        <taxon>Archelosauria</taxon>
        <taxon>Archosauria</taxon>
        <taxon>Dinosauria</taxon>
        <taxon>Saurischia</taxon>
        <taxon>Theropoda</taxon>
        <taxon>Coelurosauria</taxon>
        <taxon>Aves</taxon>
        <taxon>Neognathae</taxon>
        <taxon>Neoaves</taxon>
        <taxon>Telluraves</taxon>
        <taxon>Coraciimorphae</taxon>
        <taxon>Piciformes</taxon>
        <taxon>Ramphastidae</taxon>
        <taxon>Semnornis</taxon>
    </lineage>
</organism>
<evidence type="ECO:0000256" key="5">
    <source>
        <dbReference type="ARBA" id="ARBA00022989"/>
    </source>
</evidence>
<sequence length="190" mass="21590">MFQVPLPLDREGILFRLRFTTLALGTVFCPLFGFLFCVIWSLLFHFQETTATHCGVRELWLIQLEASVLTSSLQEPWRSSVGSLPTMIPCPQDPSLPLLLSLCALQVPNYLPSISAAIGGETPQRYVWRLCVGLHSAPRFLVAFTYWHHYQSCPCPHPRYLCLCHCNLLLNLLENFALLILTYVSSSENY</sequence>
<evidence type="ECO:0000256" key="7">
    <source>
        <dbReference type="ARBA" id="ARBA00023136"/>
    </source>
</evidence>
<feature type="non-terminal residue" evidence="13">
    <location>
        <position position="190"/>
    </location>
</feature>
<comment type="subcellular location">
    <subcellularLocation>
        <location evidence="1">Golgi apparatus membrane</location>
        <topology evidence="1">Multi-pass membrane protein</topology>
    </subcellularLocation>
</comment>
<keyword evidence="7 11" id="KW-0472">Membrane</keyword>
<dbReference type="GO" id="GO:0000139">
    <property type="term" value="C:Golgi membrane"/>
    <property type="evidence" value="ECO:0007669"/>
    <property type="project" value="UniProtKB-SubCell"/>
</dbReference>
<dbReference type="Pfam" id="PF10277">
    <property type="entry name" value="Frag1"/>
    <property type="match status" value="1"/>
</dbReference>
<evidence type="ECO:0000256" key="6">
    <source>
        <dbReference type="ARBA" id="ARBA00023034"/>
    </source>
</evidence>
<comment type="similarity">
    <text evidence="2">Belongs to the PGAP2 family.</text>
</comment>
<protein>
    <recommendedName>
        <fullName evidence="9">Acyltransferase PGAP2</fullName>
    </recommendedName>
    <alternativeName>
        <fullName evidence="10">Post-GPI attachment to proteins factor 2</fullName>
    </alternativeName>
</protein>
<evidence type="ECO:0000256" key="2">
    <source>
        <dbReference type="ARBA" id="ARBA00007414"/>
    </source>
</evidence>
<evidence type="ECO:0000256" key="11">
    <source>
        <dbReference type="SAM" id="Phobius"/>
    </source>
</evidence>
<dbReference type="PANTHER" id="PTHR12892:SF11">
    <property type="entry name" value="POST-GPI ATTACHMENT TO PROTEINS FACTOR 2"/>
    <property type="match status" value="1"/>
</dbReference>
<evidence type="ECO:0000256" key="1">
    <source>
        <dbReference type="ARBA" id="ARBA00004653"/>
    </source>
</evidence>
<keyword evidence="5 11" id="KW-1133">Transmembrane helix</keyword>
<feature type="non-terminal residue" evidence="13">
    <location>
        <position position="1"/>
    </location>
</feature>
<evidence type="ECO:0000256" key="8">
    <source>
        <dbReference type="ARBA" id="ARBA00093421"/>
    </source>
</evidence>
<dbReference type="EMBL" id="VWYK01089577">
    <property type="protein sequence ID" value="NXR12931.1"/>
    <property type="molecule type" value="Genomic_DNA"/>
</dbReference>
<dbReference type="GO" id="GO:0006506">
    <property type="term" value="P:GPI anchor biosynthetic process"/>
    <property type="evidence" value="ECO:0007669"/>
    <property type="project" value="UniProtKB-KW"/>
</dbReference>
<dbReference type="AlphaFoldDB" id="A0A7L2ISS0"/>
<reference evidence="13 14" key="1">
    <citation type="submission" date="2019-09" db="EMBL/GenBank/DDBJ databases">
        <title>Bird 10,000 Genomes (B10K) Project - Family phase.</title>
        <authorList>
            <person name="Zhang G."/>
        </authorList>
    </citation>
    <scope>NUCLEOTIDE SEQUENCE [LARGE SCALE GENOMIC DNA]</scope>
    <source>
        <strain evidence="13">B10K-DU-001-42</strain>
        <tissue evidence="13">Muscle</tissue>
    </source>
</reference>
<feature type="domain" description="CWH43-like N-terminal" evidence="12">
    <location>
        <begin position="108"/>
        <end position="190"/>
    </location>
</feature>
<feature type="transmembrane region" description="Helical" evidence="11">
    <location>
        <begin position="21"/>
        <end position="43"/>
    </location>
</feature>
<accession>A0A7L2ISS0</accession>
<evidence type="ECO:0000256" key="10">
    <source>
        <dbReference type="ARBA" id="ARBA00093676"/>
    </source>
</evidence>
<comment type="caution">
    <text evidence="13">The sequence shown here is derived from an EMBL/GenBank/DDBJ whole genome shotgun (WGS) entry which is preliminary data.</text>
</comment>
<keyword evidence="14" id="KW-1185">Reference proteome</keyword>
<evidence type="ECO:0000259" key="12">
    <source>
        <dbReference type="Pfam" id="PF10277"/>
    </source>
</evidence>